<protein>
    <submittedName>
        <fullName evidence="1">Uncharacterized protein</fullName>
    </submittedName>
</protein>
<evidence type="ECO:0000313" key="1">
    <source>
        <dbReference type="EMBL" id="STZ70120.1"/>
    </source>
</evidence>
<evidence type="ECO:0000313" key="2">
    <source>
        <dbReference type="Proteomes" id="UP000255024"/>
    </source>
</evidence>
<dbReference type="EMBL" id="UGQL01000002">
    <property type="protein sequence ID" value="STZ70120.1"/>
    <property type="molecule type" value="Genomic_DNA"/>
</dbReference>
<dbReference type="RefSeq" id="WP_115092679.1">
    <property type="nucleotide sequence ID" value="NZ_CP068107.1"/>
</dbReference>
<proteinExistence type="predicted"/>
<dbReference type="AlphaFoldDB" id="A0A378U6M1"/>
<organism evidence="1 2">
    <name type="scientific">Myroides odoratus</name>
    <name type="common">Flavobacterium odoratum</name>
    <dbReference type="NCBI Taxonomy" id="256"/>
    <lineage>
        <taxon>Bacteria</taxon>
        <taxon>Pseudomonadati</taxon>
        <taxon>Bacteroidota</taxon>
        <taxon>Flavobacteriia</taxon>
        <taxon>Flavobacteriales</taxon>
        <taxon>Flavobacteriaceae</taxon>
        <taxon>Myroides</taxon>
    </lineage>
</organism>
<reference evidence="1 2" key="1">
    <citation type="submission" date="2018-06" db="EMBL/GenBank/DDBJ databases">
        <authorList>
            <consortium name="Pathogen Informatics"/>
            <person name="Doyle S."/>
        </authorList>
    </citation>
    <scope>NUCLEOTIDE SEQUENCE [LARGE SCALE GENOMIC DNA]</scope>
    <source>
        <strain evidence="1 2">NCTC11179</strain>
    </source>
</reference>
<dbReference type="Proteomes" id="UP000255024">
    <property type="component" value="Unassembled WGS sequence"/>
</dbReference>
<keyword evidence="2" id="KW-1185">Reference proteome</keyword>
<gene>
    <name evidence="1" type="ORF">NCTC11179_03653</name>
</gene>
<name>A0A378U6M1_MYROD</name>
<sequence length="149" mass="17134">MKNILLLFIFISFGTLHAQEINLRNLSSGQRKDYVIQEATRTLDMFLHDFLKKHVDPNALVPTYVPSNHYSETQLTTDEEIEDFYYFYEDVLTDYTVVKNDYVYTARFTASGLSGEEILYSVNVLNNGKAGSMKLVKKGIGRILYNAIE</sequence>
<accession>A0A378U6M1</accession>